<dbReference type="FunFam" id="3.65.10.10:FF:000004">
    <property type="entry name" value="3-phosphoshikimate 1-carboxyvinyltransferase"/>
    <property type="match status" value="1"/>
</dbReference>
<name>A0A4D6XF21_9GAMM</name>
<feature type="binding site" evidence="8">
    <location>
        <position position="23"/>
    </location>
    <ligand>
        <name>phosphoenolpyruvate</name>
        <dbReference type="ChEBI" id="CHEBI:58702"/>
    </ligand>
</feature>
<keyword evidence="6 8" id="KW-0057">Aromatic amino acid biosynthesis</keyword>
<feature type="domain" description="Enolpyruvate transferase" evidence="9">
    <location>
        <begin position="8"/>
        <end position="419"/>
    </location>
</feature>
<keyword evidence="4 8" id="KW-0028">Amino-acid biosynthesis</keyword>
<comment type="similarity">
    <text evidence="2 8">Belongs to the EPSP synthase family.</text>
</comment>
<dbReference type="PIRSF" id="PIRSF000505">
    <property type="entry name" value="EPSPS"/>
    <property type="match status" value="1"/>
</dbReference>
<comment type="catalytic activity">
    <reaction evidence="7">
        <text>3-phosphoshikimate + phosphoenolpyruvate = 5-O-(1-carboxyvinyl)-3-phosphoshikimate + phosphate</text>
        <dbReference type="Rhea" id="RHEA:21256"/>
        <dbReference type="ChEBI" id="CHEBI:43474"/>
        <dbReference type="ChEBI" id="CHEBI:57701"/>
        <dbReference type="ChEBI" id="CHEBI:58702"/>
        <dbReference type="ChEBI" id="CHEBI:145989"/>
        <dbReference type="EC" id="2.5.1.19"/>
    </reaction>
    <physiologicalReaction direction="left-to-right" evidence="7">
        <dbReference type="Rhea" id="RHEA:21257"/>
    </physiologicalReaction>
</comment>
<protein>
    <recommendedName>
        <fullName evidence="8">3-phosphoshikimate 1-carboxyvinyltransferase</fullName>
        <ecNumber evidence="8">2.5.1.19</ecNumber>
    </recommendedName>
    <alternativeName>
        <fullName evidence="8">5-enolpyruvylshikimate-3-phosphate synthase</fullName>
        <shortName evidence="8">EPSP synthase</shortName>
        <shortName evidence="8">EPSPS</shortName>
    </alternativeName>
</protein>
<feature type="binding site" evidence="8">
    <location>
        <position position="24"/>
    </location>
    <ligand>
        <name>3-phosphoshikimate</name>
        <dbReference type="ChEBI" id="CHEBI:145989"/>
    </ligand>
</feature>
<feature type="binding site" evidence="8">
    <location>
        <position position="314"/>
    </location>
    <ligand>
        <name>3-phosphoshikimate</name>
        <dbReference type="ChEBI" id="CHEBI:145989"/>
    </ligand>
</feature>
<feature type="binding site" evidence="8">
    <location>
        <position position="337"/>
    </location>
    <ligand>
        <name>3-phosphoshikimate</name>
        <dbReference type="ChEBI" id="CHEBI:145989"/>
    </ligand>
</feature>
<dbReference type="GO" id="GO:0005737">
    <property type="term" value="C:cytoplasm"/>
    <property type="evidence" value="ECO:0007669"/>
    <property type="project" value="UniProtKB-SubCell"/>
</dbReference>
<dbReference type="GO" id="GO:0008652">
    <property type="term" value="P:amino acid biosynthetic process"/>
    <property type="evidence" value="ECO:0007669"/>
    <property type="project" value="UniProtKB-KW"/>
</dbReference>
<comment type="pathway">
    <text evidence="1 8">Metabolic intermediate biosynthesis; chorismate biosynthesis; chorismate from D-erythrose 4-phosphate and phosphoenolpyruvate: step 6/7.</text>
</comment>
<keyword evidence="5 8" id="KW-0808">Transferase</keyword>
<feature type="binding site" evidence="8">
    <location>
        <position position="125"/>
    </location>
    <ligand>
        <name>phosphoenolpyruvate</name>
        <dbReference type="ChEBI" id="CHEBI:58702"/>
    </ligand>
</feature>
<dbReference type="InterPro" id="IPR036968">
    <property type="entry name" value="Enolpyruvate_Tfrase_sf"/>
</dbReference>
<dbReference type="InterPro" id="IPR013792">
    <property type="entry name" value="RNA3'P_cycl/enolpyr_Trfase_a/b"/>
</dbReference>
<evidence type="ECO:0000256" key="5">
    <source>
        <dbReference type="ARBA" id="ARBA00022679"/>
    </source>
</evidence>
<evidence type="ECO:0000256" key="6">
    <source>
        <dbReference type="ARBA" id="ARBA00023141"/>
    </source>
</evidence>
<dbReference type="PROSITE" id="PS00885">
    <property type="entry name" value="EPSP_SYNTHASE_2"/>
    <property type="match status" value="1"/>
</dbReference>
<dbReference type="SUPFAM" id="SSF55205">
    <property type="entry name" value="EPT/RTPC-like"/>
    <property type="match status" value="1"/>
</dbReference>
<feature type="binding site" evidence="8">
    <location>
        <position position="387"/>
    </location>
    <ligand>
        <name>phosphoenolpyruvate</name>
        <dbReference type="ChEBI" id="CHEBI:58702"/>
    </ligand>
</feature>
<dbReference type="UniPathway" id="UPA00053">
    <property type="reaction ID" value="UER00089"/>
</dbReference>
<reference evidence="10 11" key="1">
    <citation type="submission" date="2018-12" db="EMBL/GenBank/DDBJ databases">
        <authorList>
            <person name="Chong R.A."/>
        </authorList>
    </citation>
    <scope>NUCLEOTIDE SEQUENCE [LARGE SCALE GENOMIC DNA]</scope>
    <source>
        <strain evidence="10 11">Aar</strain>
    </source>
</reference>
<feature type="binding site" evidence="8">
    <location>
        <position position="171"/>
    </location>
    <ligand>
        <name>3-phosphoshikimate</name>
        <dbReference type="ChEBI" id="CHEBI:145989"/>
    </ligand>
</feature>
<feature type="binding site" evidence="8">
    <location>
        <position position="23"/>
    </location>
    <ligand>
        <name>3-phosphoshikimate</name>
        <dbReference type="ChEBI" id="CHEBI:145989"/>
    </ligand>
</feature>
<dbReference type="InterPro" id="IPR001986">
    <property type="entry name" value="Enolpyruvate_Tfrase_dom"/>
</dbReference>
<dbReference type="RefSeq" id="WP_158364444.1">
    <property type="nucleotide sequence ID" value="NZ_CP034900.1"/>
</dbReference>
<dbReference type="Pfam" id="PF00275">
    <property type="entry name" value="EPSP_synthase"/>
    <property type="match status" value="1"/>
</dbReference>
<dbReference type="FunFam" id="3.65.10.10:FF:000003">
    <property type="entry name" value="3-phosphoshikimate 1-carboxyvinyltransferase"/>
    <property type="match status" value="1"/>
</dbReference>
<dbReference type="EC" id="2.5.1.19" evidence="8"/>
<dbReference type="EMBL" id="CP034900">
    <property type="protein sequence ID" value="QCI15986.1"/>
    <property type="molecule type" value="Genomic_DNA"/>
</dbReference>
<feature type="binding site" evidence="8">
    <location>
        <position position="345"/>
    </location>
    <ligand>
        <name>phosphoenolpyruvate</name>
        <dbReference type="ChEBI" id="CHEBI:58702"/>
    </ligand>
</feature>
<dbReference type="NCBIfam" id="TIGR01356">
    <property type="entry name" value="aroA"/>
    <property type="match status" value="1"/>
</dbReference>
<evidence type="ECO:0000256" key="7">
    <source>
        <dbReference type="ARBA" id="ARBA00044633"/>
    </source>
</evidence>
<dbReference type="PROSITE" id="PS00104">
    <property type="entry name" value="EPSP_SYNTHASE_1"/>
    <property type="match status" value="1"/>
</dbReference>
<accession>A0A4D6XF21</accession>
<sequence>MQNSLNLKPISYVNGIVNLPGSKSISNRVLLIAAMAKGTTFLSNLLNSDDVHHMLNALKNLGINYSLSHDKKKCYIEGKGQALYLSKPISLFLGNAGTAMRPLLSALSLCNNDIILRGDDRMHERPIKDLVDGLKQGGAIIEYQKNEGYPPIRIKGGFLGGSIILNGNISSQFLTSLLMSSPLALKDTTIFIKGDMVSKPYIDITLNLIRSFGIYIHHDSYKIFYIKGKQQYKTPGSYIIEGDASSASYFLAAAAIKGGSIKVIGVGKKSIQGDIQFANILEKMGAIINWEDYSITCTRNELNAIDLDMNHIPDTAMTIAIVALFSKGTTIIRNIYNWRVKETDRLSAMSIELKKIGALVEEGKDFLSITPPVSFKYSNINTYNDHRIAMCFSLISLSGIGVNILNPDCTSKTFPSYFKDFLSISTFNKFL</sequence>
<dbReference type="PANTHER" id="PTHR21090">
    <property type="entry name" value="AROM/DEHYDROQUINATE SYNTHASE"/>
    <property type="match status" value="1"/>
</dbReference>
<dbReference type="PANTHER" id="PTHR21090:SF5">
    <property type="entry name" value="PENTAFUNCTIONAL AROM POLYPEPTIDE"/>
    <property type="match status" value="1"/>
</dbReference>
<dbReference type="InterPro" id="IPR006264">
    <property type="entry name" value="EPSP_synthase"/>
</dbReference>
<comment type="subcellular location">
    <subcellularLocation>
        <location evidence="8">Cytoplasm</location>
    </subcellularLocation>
</comment>
<feature type="binding site" evidence="8">
    <location>
        <position position="97"/>
    </location>
    <ligand>
        <name>phosphoenolpyruvate</name>
        <dbReference type="ChEBI" id="CHEBI:58702"/>
    </ligand>
</feature>
<feature type="binding site" evidence="8">
    <location>
        <position position="172"/>
    </location>
    <ligand>
        <name>phosphoenolpyruvate</name>
        <dbReference type="ChEBI" id="CHEBI:58702"/>
    </ligand>
</feature>
<dbReference type="HAMAP" id="MF_00210">
    <property type="entry name" value="EPSP_synth"/>
    <property type="match status" value="1"/>
</dbReference>
<feature type="active site" description="Proton acceptor" evidence="8">
    <location>
        <position position="314"/>
    </location>
</feature>
<feature type="binding site" evidence="8">
    <location>
        <position position="28"/>
    </location>
    <ligand>
        <name>3-phosphoshikimate</name>
        <dbReference type="ChEBI" id="CHEBI:145989"/>
    </ligand>
</feature>
<dbReference type="InterPro" id="IPR023193">
    <property type="entry name" value="EPSP_synthase_CS"/>
</dbReference>
<feature type="binding site" evidence="8">
    <location>
        <position position="170"/>
    </location>
    <ligand>
        <name>3-phosphoshikimate</name>
        <dbReference type="ChEBI" id="CHEBI:145989"/>
    </ligand>
</feature>
<evidence type="ECO:0000256" key="2">
    <source>
        <dbReference type="ARBA" id="ARBA00009948"/>
    </source>
</evidence>
<dbReference type="Gene3D" id="3.65.10.10">
    <property type="entry name" value="Enolpyruvate transferase domain"/>
    <property type="match status" value="2"/>
</dbReference>
<evidence type="ECO:0000256" key="3">
    <source>
        <dbReference type="ARBA" id="ARBA00022490"/>
    </source>
</evidence>
<evidence type="ECO:0000313" key="10">
    <source>
        <dbReference type="EMBL" id="QCI15986.1"/>
    </source>
</evidence>
<comment type="function">
    <text evidence="8">Catalyzes the transfer of the enolpyruvyl moiety of phosphoenolpyruvate (PEP) to the 5-hydroxyl of shikimate-3-phosphate (S3P) to produce enolpyruvyl shikimate-3-phosphate and inorganic phosphate.</text>
</comment>
<dbReference type="Proteomes" id="UP000298654">
    <property type="component" value="Chromosome"/>
</dbReference>
<dbReference type="GO" id="GO:0009073">
    <property type="term" value="P:aromatic amino acid family biosynthetic process"/>
    <property type="evidence" value="ECO:0007669"/>
    <property type="project" value="UniProtKB-KW"/>
</dbReference>
<evidence type="ECO:0000313" key="11">
    <source>
        <dbReference type="Proteomes" id="UP000298654"/>
    </source>
</evidence>
<evidence type="ECO:0000259" key="9">
    <source>
        <dbReference type="Pfam" id="PF00275"/>
    </source>
</evidence>
<feature type="binding site" evidence="8">
    <location>
        <position position="412"/>
    </location>
    <ligand>
        <name>phosphoenolpyruvate</name>
        <dbReference type="ChEBI" id="CHEBI:58702"/>
    </ligand>
</feature>
<feature type="binding site" evidence="8">
    <location>
        <position position="341"/>
    </location>
    <ligand>
        <name>3-phosphoshikimate</name>
        <dbReference type="ChEBI" id="CHEBI:145989"/>
    </ligand>
</feature>
<keyword evidence="3 8" id="KW-0963">Cytoplasm</keyword>
<feature type="binding site" evidence="8">
    <location>
        <position position="198"/>
    </location>
    <ligand>
        <name>3-phosphoshikimate</name>
        <dbReference type="ChEBI" id="CHEBI:145989"/>
    </ligand>
</feature>
<feature type="binding site" evidence="8">
    <location>
        <position position="172"/>
    </location>
    <ligand>
        <name>3-phosphoshikimate</name>
        <dbReference type="ChEBI" id="CHEBI:145989"/>
    </ligand>
</feature>
<gene>
    <name evidence="8 10" type="primary">aroA</name>
    <name evidence="10" type="ORF">D9V59_01560</name>
</gene>
<organism evidence="10 11">
    <name type="scientific">Buchnera aphidicola</name>
    <name type="common">Artemisaphis artemisicola</name>
    <dbReference type="NCBI Taxonomy" id="1241836"/>
    <lineage>
        <taxon>Bacteria</taxon>
        <taxon>Pseudomonadati</taxon>
        <taxon>Pseudomonadota</taxon>
        <taxon>Gammaproteobacteria</taxon>
        <taxon>Enterobacterales</taxon>
        <taxon>Erwiniaceae</taxon>
        <taxon>Buchnera</taxon>
    </lineage>
</organism>
<dbReference type="GO" id="GO:0009423">
    <property type="term" value="P:chorismate biosynthetic process"/>
    <property type="evidence" value="ECO:0007669"/>
    <property type="project" value="UniProtKB-UniRule"/>
</dbReference>
<evidence type="ECO:0000256" key="8">
    <source>
        <dbReference type="HAMAP-Rule" id="MF_00210"/>
    </source>
</evidence>
<dbReference type="CDD" id="cd01556">
    <property type="entry name" value="EPSP_synthase"/>
    <property type="match status" value="1"/>
</dbReference>
<proteinExistence type="inferred from homology"/>
<dbReference type="OrthoDB" id="9809920at2"/>
<evidence type="ECO:0000256" key="4">
    <source>
        <dbReference type="ARBA" id="ARBA00022605"/>
    </source>
</evidence>
<evidence type="ECO:0000256" key="1">
    <source>
        <dbReference type="ARBA" id="ARBA00004811"/>
    </source>
</evidence>
<comment type="subunit">
    <text evidence="8">Monomer.</text>
</comment>
<reference evidence="10 11" key="2">
    <citation type="submission" date="2019-05" db="EMBL/GenBank/DDBJ databases">
        <title>Genome evolution of the obligate endosymbiont Buchnera aphidicola.</title>
        <authorList>
            <person name="Moran N.A."/>
        </authorList>
    </citation>
    <scope>NUCLEOTIDE SEQUENCE [LARGE SCALE GENOMIC DNA]</scope>
    <source>
        <strain evidence="10 11">Aar</strain>
    </source>
</reference>
<dbReference type="GO" id="GO:0003866">
    <property type="term" value="F:3-phosphoshikimate 1-carboxyvinyltransferase activity"/>
    <property type="evidence" value="ECO:0007669"/>
    <property type="project" value="UniProtKB-UniRule"/>
</dbReference>
<dbReference type="AlphaFoldDB" id="A0A4D6XF21"/>